<evidence type="ECO:0000313" key="3">
    <source>
        <dbReference type="WBParaSite" id="L893_g30177.t1"/>
    </source>
</evidence>
<evidence type="ECO:0000256" key="1">
    <source>
        <dbReference type="SAM" id="MobiDB-lite"/>
    </source>
</evidence>
<proteinExistence type="predicted"/>
<dbReference type="WBParaSite" id="L893_g30177.t1">
    <property type="protein sequence ID" value="L893_g30177.t1"/>
    <property type="gene ID" value="L893_g30177"/>
</dbReference>
<organism evidence="2 3">
    <name type="scientific">Steinernema glaseri</name>
    <dbReference type="NCBI Taxonomy" id="37863"/>
    <lineage>
        <taxon>Eukaryota</taxon>
        <taxon>Metazoa</taxon>
        <taxon>Ecdysozoa</taxon>
        <taxon>Nematoda</taxon>
        <taxon>Chromadorea</taxon>
        <taxon>Rhabditida</taxon>
        <taxon>Tylenchina</taxon>
        <taxon>Panagrolaimomorpha</taxon>
        <taxon>Strongyloidoidea</taxon>
        <taxon>Steinernematidae</taxon>
        <taxon>Steinernema</taxon>
    </lineage>
</organism>
<evidence type="ECO:0000313" key="2">
    <source>
        <dbReference type="Proteomes" id="UP000095287"/>
    </source>
</evidence>
<feature type="compositionally biased region" description="Polar residues" evidence="1">
    <location>
        <begin position="1"/>
        <end position="16"/>
    </location>
</feature>
<dbReference type="Proteomes" id="UP000095287">
    <property type="component" value="Unplaced"/>
</dbReference>
<protein>
    <submittedName>
        <fullName evidence="3">Uncharacterized protein</fullName>
    </submittedName>
</protein>
<feature type="compositionally biased region" description="Basic and acidic residues" evidence="1">
    <location>
        <begin position="105"/>
        <end position="128"/>
    </location>
</feature>
<accession>A0A1I7ZVD3</accession>
<keyword evidence="2" id="KW-1185">Reference proteome</keyword>
<reference evidence="3" key="1">
    <citation type="submission" date="2016-11" db="UniProtKB">
        <authorList>
            <consortium name="WormBaseParasite"/>
        </authorList>
    </citation>
    <scope>IDENTIFICATION</scope>
</reference>
<feature type="region of interest" description="Disordered" evidence="1">
    <location>
        <begin position="1"/>
        <end position="56"/>
    </location>
</feature>
<feature type="region of interest" description="Disordered" evidence="1">
    <location>
        <begin position="89"/>
        <end position="128"/>
    </location>
</feature>
<sequence>MDDVTLQSPFYPTVSSEIEGRSPGGPVDGEGERRKVVPKTTPRRGGGSGTTATPTEIRIAPDISVTGRDVGETPNLFHRLERSMTLLGSAAGADALQPVESQQPDDSKEAEGDVGDDKAKESAEKGPR</sequence>
<dbReference type="AlphaFoldDB" id="A0A1I7ZVD3"/>
<name>A0A1I7ZVD3_9BILA</name>